<keyword evidence="3" id="KW-1185">Reference proteome</keyword>
<dbReference type="Proteomes" id="UP000264589">
    <property type="component" value="Unassembled WGS sequence"/>
</dbReference>
<accession>A0A371RIS3</accession>
<dbReference type="AlphaFoldDB" id="A0A371RIS3"/>
<reference evidence="2 3" key="1">
    <citation type="submission" date="2018-08" db="EMBL/GenBank/DDBJ databases">
        <title>Parvularcula sp. SM1705, isolated from surface water of the South Sea China.</title>
        <authorList>
            <person name="Sun L."/>
        </authorList>
    </citation>
    <scope>NUCLEOTIDE SEQUENCE [LARGE SCALE GENOMIC DNA]</scope>
    <source>
        <strain evidence="2 3">SM1705</strain>
    </source>
</reference>
<dbReference type="RefSeq" id="WP_116391976.1">
    <property type="nucleotide sequence ID" value="NZ_QUQO01000001.1"/>
</dbReference>
<keyword evidence="1" id="KW-0472">Membrane</keyword>
<sequence length="62" mass="6689">MMKRLCIYTLVLIGIGALGEAGSSAFAALPAEFTAAALPWRILLMIALPVVGIYGRRRDGRR</sequence>
<comment type="caution">
    <text evidence="2">The sequence shown here is derived from an EMBL/GenBank/DDBJ whole genome shotgun (WGS) entry which is preliminary data.</text>
</comment>
<protein>
    <submittedName>
        <fullName evidence="2">Uncharacterized protein</fullName>
    </submittedName>
</protein>
<proteinExistence type="predicted"/>
<evidence type="ECO:0000256" key="1">
    <source>
        <dbReference type="SAM" id="Phobius"/>
    </source>
</evidence>
<feature type="transmembrane region" description="Helical" evidence="1">
    <location>
        <begin position="37"/>
        <end position="55"/>
    </location>
</feature>
<evidence type="ECO:0000313" key="2">
    <source>
        <dbReference type="EMBL" id="RFB05344.1"/>
    </source>
</evidence>
<gene>
    <name evidence="2" type="ORF">DX908_08795</name>
</gene>
<organism evidence="2 3">
    <name type="scientific">Parvularcula marina</name>
    <dbReference type="NCBI Taxonomy" id="2292771"/>
    <lineage>
        <taxon>Bacteria</taxon>
        <taxon>Pseudomonadati</taxon>
        <taxon>Pseudomonadota</taxon>
        <taxon>Alphaproteobacteria</taxon>
        <taxon>Parvularculales</taxon>
        <taxon>Parvularculaceae</taxon>
        <taxon>Parvularcula</taxon>
    </lineage>
</organism>
<keyword evidence="1" id="KW-0812">Transmembrane</keyword>
<dbReference type="InParanoid" id="A0A371RIS3"/>
<dbReference type="EMBL" id="QUQO01000001">
    <property type="protein sequence ID" value="RFB05344.1"/>
    <property type="molecule type" value="Genomic_DNA"/>
</dbReference>
<evidence type="ECO:0000313" key="3">
    <source>
        <dbReference type="Proteomes" id="UP000264589"/>
    </source>
</evidence>
<name>A0A371RIS3_9PROT</name>
<keyword evidence="1" id="KW-1133">Transmembrane helix</keyword>